<dbReference type="EMBL" id="MCFJ01000014">
    <property type="protein sequence ID" value="ORY59214.1"/>
    <property type="molecule type" value="Genomic_DNA"/>
</dbReference>
<dbReference type="GO" id="GO:0140082">
    <property type="term" value="F:SUMO-ubiquitin ligase activity"/>
    <property type="evidence" value="ECO:0007669"/>
    <property type="project" value="TreeGrafter"/>
</dbReference>
<protein>
    <recommendedName>
        <fullName evidence="6">RING-type domain-containing protein</fullName>
    </recommendedName>
</protein>
<dbReference type="InterPro" id="IPR049627">
    <property type="entry name" value="SLX8"/>
</dbReference>
<evidence type="ECO:0000313" key="7">
    <source>
        <dbReference type="EMBL" id="ORY59214.1"/>
    </source>
</evidence>
<feature type="domain" description="RING-type" evidence="6">
    <location>
        <begin position="103"/>
        <end position="144"/>
    </location>
</feature>
<dbReference type="InterPro" id="IPR001841">
    <property type="entry name" value="Znf_RING"/>
</dbReference>
<evidence type="ECO:0000256" key="2">
    <source>
        <dbReference type="ARBA" id="ARBA00022771"/>
    </source>
</evidence>
<dbReference type="InterPro" id="IPR013083">
    <property type="entry name" value="Znf_RING/FYVE/PHD"/>
</dbReference>
<evidence type="ECO:0000256" key="1">
    <source>
        <dbReference type="ARBA" id="ARBA00022723"/>
    </source>
</evidence>
<evidence type="ECO:0000256" key="5">
    <source>
        <dbReference type="SAM" id="MobiDB-lite"/>
    </source>
</evidence>
<dbReference type="PANTHER" id="PTHR47094">
    <property type="entry name" value="ELFLESS, ISOFORM B"/>
    <property type="match status" value="1"/>
</dbReference>
<evidence type="ECO:0000313" key="8">
    <source>
        <dbReference type="Proteomes" id="UP000193689"/>
    </source>
</evidence>
<dbReference type="GO" id="GO:0032183">
    <property type="term" value="F:SUMO binding"/>
    <property type="evidence" value="ECO:0007669"/>
    <property type="project" value="TreeGrafter"/>
</dbReference>
<reference evidence="7 8" key="1">
    <citation type="submission" date="2016-07" db="EMBL/GenBank/DDBJ databases">
        <title>Pervasive Adenine N6-methylation of Active Genes in Fungi.</title>
        <authorList>
            <consortium name="DOE Joint Genome Institute"/>
            <person name="Mondo S.J."/>
            <person name="Dannebaum R.O."/>
            <person name="Kuo R.C."/>
            <person name="Labutti K."/>
            <person name="Haridas S."/>
            <person name="Kuo A."/>
            <person name="Salamov A."/>
            <person name="Ahrendt S.R."/>
            <person name="Lipzen A."/>
            <person name="Sullivan W."/>
            <person name="Andreopoulos W.B."/>
            <person name="Clum A."/>
            <person name="Lindquist E."/>
            <person name="Daum C."/>
            <person name="Ramamoorthy G.K."/>
            <person name="Gryganskyi A."/>
            <person name="Culley D."/>
            <person name="Magnuson J.K."/>
            <person name="James T.Y."/>
            <person name="O'Malley M.A."/>
            <person name="Stajich J.E."/>
            <person name="Spatafora J.W."/>
            <person name="Visel A."/>
            <person name="Grigoriev I.V."/>
        </authorList>
    </citation>
    <scope>NUCLEOTIDE SEQUENCE [LARGE SCALE GENOMIC DNA]</scope>
    <source>
        <strain evidence="7 8">CBS 129021</strain>
    </source>
</reference>
<sequence>MQAPAAHGSKRSRAAVSSTPGSFTRRQSSASSQSRRIKPLKSLLRRTSRGGDDDDVSPFDTSPATRKAEDDVEVLDLSEATEVSKELLQPKVDNRVKLSKFNCVICMDDVSNLTVTHCGHLFCSECLHSALHIDSNKKSCPVCRQKVEIKNKTKKTDARSYYHLELKLMTAKRKEKRPAA</sequence>
<dbReference type="InParanoid" id="A0A1Y2DJ83"/>
<dbReference type="InterPro" id="IPR017907">
    <property type="entry name" value="Znf_RING_CS"/>
</dbReference>
<dbReference type="STRING" id="1141098.A0A1Y2DJ83"/>
<evidence type="ECO:0000256" key="3">
    <source>
        <dbReference type="ARBA" id="ARBA00022833"/>
    </source>
</evidence>
<feature type="compositionally biased region" description="Low complexity" evidence="5">
    <location>
        <begin position="25"/>
        <end position="34"/>
    </location>
</feature>
<comment type="caution">
    <text evidence="7">The sequence shown here is derived from an EMBL/GenBank/DDBJ whole genome shotgun (WGS) entry which is preliminary data.</text>
</comment>
<feature type="region of interest" description="Disordered" evidence="5">
    <location>
        <begin position="1"/>
        <end position="71"/>
    </location>
</feature>
<dbReference type="AlphaFoldDB" id="A0A1Y2DJ83"/>
<keyword evidence="3" id="KW-0862">Zinc</keyword>
<dbReference type="Pfam" id="PF13920">
    <property type="entry name" value="zf-C3HC4_3"/>
    <property type="match status" value="1"/>
</dbReference>
<dbReference type="RefSeq" id="XP_040711908.1">
    <property type="nucleotide sequence ID" value="XM_040856684.1"/>
</dbReference>
<dbReference type="PROSITE" id="PS00518">
    <property type="entry name" value="ZF_RING_1"/>
    <property type="match status" value="1"/>
</dbReference>
<evidence type="ECO:0000256" key="4">
    <source>
        <dbReference type="PROSITE-ProRule" id="PRU00175"/>
    </source>
</evidence>
<dbReference type="Proteomes" id="UP000193689">
    <property type="component" value="Unassembled WGS sequence"/>
</dbReference>
<evidence type="ECO:0000259" key="6">
    <source>
        <dbReference type="PROSITE" id="PS50089"/>
    </source>
</evidence>
<organism evidence="7 8">
    <name type="scientific">Pseudomassariella vexata</name>
    <dbReference type="NCBI Taxonomy" id="1141098"/>
    <lineage>
        <taxon>Eukaryota</taxon>
        <taxon>Fungi</taxon>
        <taxon>Dikarya</taxon>
        <taxon>Ascomycota</taxon>
        <taxon>Pezizomycotina</taxon>
        <taxon>Sordariomycetes</taxon>
        <taxon>Xylariomycetidae</taxon>
        <taxon>Amphisphaeriales</taxon>
        <taxon>Pseudomassariaceae</taxon>
        <taxon>Pseudomassariella</taxon>
    </lineage>
</organism>
<name>A0A1Y2DJ83_9PEZI</name>
<dbReference type="GO" id="GO:0033768">
    <property type="term" value="C:SUMO-targeted ubiquitin ligase complex"/>
    <property type="evidence" value="ECO:0007669"/>
    <property type="project" value="TreeGrafter"/>
</dbReference>
<keyword evidence="8" id="KW-1185">Reference proteome</keyword>
<dbReference type="GO" id="GO:0061630">
    <property type="term" value="F:ubiquitin protein ligase activity"/>
    <property type="evidence" value="ECO:0007669"/>
    <property type="project" value="InterPro"/>
</dbReference>
<keyword evidence="1" id="KW-0479">Metal-binding</keyword>
<dbReference type="SMART" id="SM00184">
    <property type="entry name" value="RING"/>
    <property type="match status" value="1"/>
</dbReference>
<dbReference type="GO" id="GO:0006511">
    <property type="term" value="P:ubiquitin-dependent protein catabolic process"/>
    <property type="evidence" value="ECO:0007669"/>
    <property type="project" value="TreeGrafter"/>
</dbReference>
<accession>A0A1Y2DJ83</accession>
<dbReference type="SUPFAM" id="SSF57850">
    <property type="entry name" value="RING/U-box"/>
    <property type="match status" value="1"/>
</dbReference>
<dbReference type="PROSITE" id="PS50089">
    <property type="entry name" value="ZF_RING_2"/>
    <property type="match status" value="1"/>
</dbReference>
<feature type="compositionally biased region" description="Basic residues" evidence="5">
    <location>
        <begin position="35"/>
        <end position="48"/>
    </location>
</feature>
<dbReference type="GO" id="GO:0008270">
    <property type="term" value="F:zinc ion binding"/>
    <property type="evidence" value="ECO:0007669"/>
    <property type="project" value="UniProtKB-KW"/>
</dbReference>
<keyword evidence="2 4" id="KW-0863">Zinc-finger</keyword>
<dbReference type="OrthoDB" id="6270329at2759"/>
<feature type="compositionally biased region" description="Polar residues" evidence="5">
    <location>
        <begin position="15"/>
        <end position="24"/>
    </location>
</feature>
<dbReference type="PANTHER" id="PTHR47094:SF1">
    <property type="entry name" value="RING-TYPE E3 UBIQUITIN TRANSFERASE"/>
    <property type="match status" value="1"/>
</dbReference>
<gene>
    <name evidence="7" type="ORF">BCR38DRAFT_351986</name>
</gene>
<dbReference type="GeneID" id="63772896"/>
<dbReference type="Gene3D" id="3.30.40.10">
    <property type="entry name" value="Zinc/RING finger domain, C3HC4 (zinc finger)"/>
    <property type="match status" value="1"/>
</dbReference>
<proteinExistence type="predicted"/>